<dbReference type="EMBL" id="CM056743">
    <property type="protein sequence ID" value="KAJ8673048.1"/>
    <property type="molecule type" value="Genomic_DNA"/>
</dbReference>
<sequence>MITMKILQSLFGFTIPVILLAAMVSSDPIMTDQPTAETQPSTETTTNYQGVDEDQNSTGNIEAELTTNSETLNPGDSTEVSHLSKDTLMFDEKSNLSGSSIPTFVKGPETIKDEPSNETTEVGSTTNPEISNTENSATANPGLNEPTQREVSVLPTSSETAPIDYTSTVEIQSSTEISEQDVNSDTVSSGNSTTLSTPVDSATGKSSETEGSSSSSSPASTTIDYPKAEENNLKDQSIAGKTEPQVNEVTESINPERATTTISSGTSETQSKENTSPAAPVTTSADYSKNDRNQIHGDSINQASTVNSGSSNSASESPQAAVPSLPTPNIGRNSAPNRKRGRSGFSIIEFEAPNPLDEPTAENDESAAENSVTNSSKSPNGCHSEDLAQHTFVEHDEPNKFCRWDNGIPHVFQCPEGTVFNYKSMLCLHY</sequence>
<accession>A0ACC2NQA0</accession>
<name>A0ACC2NQA0_9HYME</name>
<evidence type="ECO:0000313" key="2">
    <source>
        <dbReference type="Proteomes" id="UP001239111"/>
    </source>
</evidence>
<gene>
    <name evidence="1" type="ORF">QAD02_004309</name>
</gene>
<organism evidence="1 2">
    <name type="scientific">Eretmocerus hayati</name>
    <dbReference type="NCBI Taxonomy" id="131215"/>
    <lineage>
        <taxon>Eukaryota</taxon>
        <taxon>Metazoa</taxon>
        <taxon>Ecdysozoa</taxon>
        <taxon>Arthropoda</taxon>
        <taxon>Hexapoda</taxon>
        <taxon>Insecta</taxon>
        <taxon>Pterygota</taxon>
        <taxon>Neoptera</taxon>
        <taxon>Endopterygota</taxon>
        <taxon>Hymenoptera</taxon>
        <taxon>Apocrita</taxon>
        <taxon>Proctotrupomorpha</taxon>
        <taxon>Chalcidoidea</taxon>
        <taxon>Aphelinidae</taxon>
        <taxon>Aphelininae</taxon>
        <taxon>Eretmocerus</taxon>
    </lineage>
</organism>
<protein>
    <submittedName>
        <fullName evidence="1">Uncharacterized protein</fullName>
    </submittedName>
</protein>
<proteinExistence type="predicted"/>
<keyword evidence="2" id="KW-1185">Reference proteome</keyword>
<reference evidence="1" key="1">
    <citation type="submission" date="2023-04" db="EMBL/GenBank/DDBJ databases">
        <title>A chromosome-level genome assembly of the parasitoid wasp Eretmocerus hayati.</title>
        <authorList>
            <person name="Zhong Y."/>
            <person name="Liu S."/>
            <person name="Liu Y."/>
        </authorList>
    </citation>
    <scope>NUCLEOTIDE SEQUENCE</scope>
    <source>
        <strain evidence="1">ZJU_SS_LIU_2023</strain>
    </source>
</reference>
<comment type="caution">
    <text evidence="1">The sequence shown here is derived from an EMBL/GenBank/DDBJ whole genome shotgun (WGS) entry which is preliminary data.</text>
</comment>
<evidence type="ECO:0000313" key="1">
    <source>
        <dbReference type="EMBL" id="KAJ8673048.1"/>
    </source>
</evidence>
<dbReference type="Proteomes" id="UP001239111">
    <property type="component" value="Chromosome 3"/>
</dbReference>